<dbReference type="AlphaFoldDB" id="A0A3S9UVL1"/>
<proteinExistence type="predicted"/>
<dbReference type="RefSeq" id="WP_126996962.1">
    <property type="nucleotide sequence ID" value="NZ_CP034346.1"/>
</dbReference>
<sequence>MSKVLDLPIDLSGLPSSGITSPSMMIRPERSTKRRLSGLVGGRVINQIGQCCDLGIRRATVEDTPKPRQRNSVLKTDPSGEAAQVTYLSASTGRINQ</sequence>
<protein>
    <submittedName>
        <fullName evidence="2">Uncharacterized protein</fullName>
    </submittedName>
</protein>
<dbReference type="Proteomes" id="UP000270678">
    <property type="component" value="Chromosome"/>
</dbReference>
<organism evidence="2 3">
    <name type="scientific">Paenibacillus lutimineralis</name>
    <dbReference type="NCBI Taxonomy" id="2707005"/>
    <lineage>
        <taxon>Bacteria</taxon>
        <taxon>Bacillati</taxon>
        <taxon>Bacillota</taxon>
        <taxon>Bacilli</taxon>
        <taxon>Bacillales</taxon>
        <taxon>Paenibacillaceae</taxon>
        <taxon>Paenibacillus</taxon>
    </lineage>
</organism>
<name>A0A3S9UVL1_9BACL</name>
<gene>
    <name evidence="2" type="ORF">EI981_07765</name>
</gene>
<reference evidence="3" key="1">
    <citation type="submission" date="2018-12" db="EMBL/GenBank/DDBJ databases">
        <title>Complete genome sequence of Paenibacillus sp. MBLB1234.</title>
        <authorList>
            <person name="Nam Y.-D."/>
            <person name="Kang J."/>
            <person name="Chung W.-H."/>
            <person name="Park Y.S."/>
        </authorList>
    </citation>
    <scope>NUCLEOTIDE SEQUENCE [LARGE SCALE GENOMIC DNA]</scope>
    <source>
        <strain evidence="3">MBLB1234</strain>
    </source>
</reference>
<feature type="region of interest" description="Disordered" evidence="1">
    <location>
        <begin position="63"/>
        <end position="97"/>
    </location>
</feature>
<feature type="compositionally biased region" description="Polar residues" evidence="1">
    <location>
        <begin position="86"/>
        <end position="97"/>
    </location>
</feature>
<evidence type="ECO:0000256" key="1">
    <source>
        <dbReference type="SAM" id="MobiDB-lite"/>
    </source>
</evidence>
<evidence type="ECO:0000313" key="2">
    <source>
        <dbReference type="EMBL" id="AZS14363.1"/>
    </source>
</evidence>
<dbReference type="KEGG" id="plut:EI981_07765"/>
<dbReference type="EMBL" id="CP034346">
    <property type="protein sequence ID" value="AZS14363.1"/>
    <property type="molecule type" value="Genomic_DNA"/>
</dbReference>
<accession>A0A3S9UVL1</accession>
<keyword evidence="3" id="KW-1185">Reference proteome</keyword>
<evidence type="ECO:0000313" key="3">
    <source>
        <dbReference type="Proteomes" id="UP000270678"/>
    </source>
</evidence>